<proteinExistence type="inferred from homology"/>
<dbReference type="PANTHER" id="PTHR43734">
    <property type="entry name" value="PHYTOENE DESATURASE"/>
    <property type="match status" value="1"/>
</dbReference>
<evidence type="ECO:0000259" key="6">
    <source>
        <dbReference type="Pfam" id="PF01593"/>
    </source>
</evidence>
<dbReference type="PANTHER" id="PTHR43734:SF1">
    <property type="entry name" value="PHYTOENE DESATURASE"/>
    <property type="match status" value="1"/>
</dbReference>
<protein>
    <submittedName>
        <fullName evidence="7">Phytoene dehydrogenase</fullName>
    </submittedName>
</protein>
<evidence type="ECO:0000313" key="8">
    <source>
        <dbReference type="Proteomes" id="UP001317870"/>
    </source>
</evidence>
<evidence type="ECO:0000256" key="1">
    <source>
        <dbReference type="ARBA" id="ARBA00004829"/>
    </source>
</evidence>
<name>A0ABM8CY11_9NOCA</name>
<evidence type="ECO:0000256" key="3">
    <source>
        <dbReference type="ARBA" id="ARBA00023002"/>
    </source>
</evidence>
<dbReference type="PRINTS" id="PR00419">
    <property type="entry name" value="ADXRDTASE"/>
</dbReference>
<keyword evidence="3 4" id="KW-0560">Oxidoreductase</keyword>
<keyword evidence="5" id="KW-1133">Transmembrane helix</keyword>
<dbReference type="InterPro" id="IPR036188">
    <property type="entry name" value="FAD/NAD-bd_sf"/>
</dbReference>
<dbReference type="InterPro" id="IPR002937">
    <property type="entry name" value="Amino_oxidase"/>
</dbReference>
<dbReference type="NCBIfam" id="TIGR02734">
    <property type="entry name" value="crtI_fam"/>
    <property type="match status" value="1"/>
</dbReference>
<evidence type="ECO:0000313" key="7">
    <source>
        <dbReference type="EMBL" id="BDT99871.1"/>
    </source>
</evidence>
<evidence type="ECO:0000256" key="5">
    <source>
        <dbReference type="SAM" id="Phobius"/>
    </source>
</evidence>
<dbReference type="Pfam" id="PF01593">
    <property type="entry name" value="Amino_oxidase"/>
    <property type="match status" value="1"/>
</dbReference>
<accession>A0ABM8CY11</accession>
<organism evidence="7 8">
    <name type="scientific">Nocardia sputorum</name>
    <dbReference type="NCBI Taxonomy" id="2984338"/>
    <lineage>
        <taxon>Bacteria</taxon>
        <taxon>Bacillati</taxon>
        <taxon>Actinomycetota</taxon>
        <taxon>Actinomycetes</taxon>
        <taxon>Mycobacteriales</taxon>
        <taxon>Nocardiaceae</taxon>
        <taxon>Nocardia</taxon>
    </lineage>
</organism>
<dbReference type="RefSeq" id="WP_281880080.1">
    <property type="nucleotide sequence ID" value="NZ_AP026976.1"/>
</dbReference>
<dbReference type="Proteomes" id="UP001317870">
    <property type="component" value="Chromosome"/>
</dbReference>
<feature type="domain" description="Amine oxidase" evidence="6">
    <location>
        <begin position="18"/>
        <end position="486"/>
    </location>
</feature>
<keyword evidence="5" id="KW-0812">Transmembrane</keyword>
<evidence type="ECO:0000256" key="2">
    <source>
        <dbReference type="ARBA" id="ARBA00022746"/>
    </source>
</evidence>
<keyword evidence="8" id="KW-1185">Reference proteome</keyword>
<dbReference type="SUPFAM" id="SSF51905">
    <property type="entry name" value="FAD/NAD(P)-binding domain"/>
    <property type="match status" value="1"/>
</dbReference>
<keyword evidence="5" id="KW-0472">Membrane</keyword>
<evidence type="ECO:0000256" key="4">
    <source>
        <dbReference type="RuleBase" id="RU362075"/>
    </source>
</evidence>
<gene>
    <name evidence="7" type="ORF">IFM12276_29000</name>
</gene>
<comment type="similarity">
    <text evidence="4">Belongs to the carotenoid/retinoid oxidoreductase family.</text>
</comment>
<sequence length="511" mass="54941">MRRIEGATDRVVIVGAGLAGLSAALHLIGRSREVIVVERDPVPGGRAGHADLAGYRLDTGPTVLTMPDLVEDVFAAAGAQATDHLRLTPVEPAYRAHFAGGRTLEVHTGAERMEEEIRRFAGADAADGYRRLRSWLTRLYRAEMDHFIAANFDSPLSMVTPELARLIALGGFGRWDRAVARYIRDPDLRRVFTFQSLYAGVAPSRALAAYAVIAYMDTVGGVFFPQGGMRALPDALAAAATEAGVRFRYDTAVTALERTGSRITGVRTADGERIPCDAVVLTTELHEAYRLLARTPRRPVPLTSAPSAVIAHFGCAPETGSAHHSLLFGAAWAESFGDVIVRGQVMRDPSLLVTRPTATDPSLAPAGRDLLYVLAPAPNLERGRIDWERAGAGYAEQMLDIAQDRLGSRFGDVELLRVDTPADWARRGMLAGSPFALAHTFTQTGPFRPANMIRGIDNVVLAGGSTVPGVGIPPVLISGRLAADRVTGLRPAPRRRAVPVRAALTTSRIDR</sequence>
<keyword evidence="2 4" id="KW-0125">Carotenoid biosynthesis</keyword>
<dbReference type="EMBL" id="AP026978">
    <property type="protein sequence ID" value="BDT99871.1"/>
    <property type="molecule type" value="Genomic_DNA"/>
</dbReference>
<feature type="transmembrane region" description="Helical" evidence="5">
    <location>
        <begin position="12"/>
        <end position="29"/>
    </location>
</feature>
<reference evidence="7 8" key="1">
    <citation type="submission" date="2022-11" db="EMBL/GenBank/DDBJ databases">
        <title>Genome Sequencing of Nocardia sp. ON39_IFM12276 and assembly.</title>
        <authorList>
            <person name="Shimojima M."/>
            <person name="Toyokawa M."/>
            <person name="Uesaka K."/>
        </authorList>
    </citation>
    <scope>NUCLEOTIDE SEQUENCE [LARGE SCALE GENOMIC DNA]</scope>
    <source>
        <strain evidence="7 8">IFM 12276</strain>
    </source>
</reference>
<dbReference type="Gene3D" id="3.50.50.60">
    <property type="entry name" value="FAD/NAD(P)-binding domain"/>
    <property type="match status" value="2"/>
</dbReference>
<dbReference type="InterPro" id="IPR014105">
    <property type="entry name" value="Carotenoid/retinoid_OxRdtase"/>
</dbReference>
<comment type="pathway">
    <text evidence="1 4">Carotenoid biosynthesis.</text>
</comment>